<dbReference type="SUPFAM" id="SSF54695">
    <property type="entry name" value="POZ domain"/>
    <property type="match status" value="1"/>
</dbReference>
<dbReference type="GO" id="GO:0016567">
    <property type="term" value="P:protein ubiquitination"/>
    <property type="evidence" value="ECO:0007669"/>
    <property type="project" value="UniProtKB-UniPathway"/>
</dbReference>
<feature type="region of interest" description="Disordered" evidence="5">
    <location>
        <begin position="549"/>
        <end position="583"/>
    </location>
</feature>
<dbReference type="EMBL" id="QPKB01000001">
    <property type="protein sequence ID" value="RWR74222.1"/>
    <property type="molecule type" value="Genomic_DNA"/>
</dbReference>
<reference evidence="8 9" key="1">
    <citation type="journal article" date="2019" name="Nat. Plants">
        <title>Stout camphor tree genome fills gaps in understanding of flowering plant genome evolution.</title>
        <authorList>
            <person name="Chaw S.M."/>
            <person name="Liu Y.C."/>
            <person name="Wu Y.W."/>
            <person name="Wang H.Y."/>
            <person name="Lin C.I."/>
            <person name="Wu C.S."/>
            <person name="Ke H.M."/>
            <person name="Chang L.Y."/>
            <person name="Hsu C.Y."/>
            <person name="Yang H.T."/>
            <person name="Sudianto E."/>
            <person name="Hsu M.H."/>
            <person name="Wu K.P."/>
            <person name="Wang L.N."/>
            <person name="Leebens-Mack J.H."/>
            <person name="Tsai I.J."/>
        </authorList>
    </citation>
    <scope>NUCLEOTIDE SEQUENCE [LARGE SCALE GENOMIC DNA]</scope>
    <source>
        <strain evidence="9">cv. Chaw 1501</strain>
        <tissue evidence="8">Young leaves</tissue>
    </source>
</reference>
<evidence type="ECO:0000259" key="6">
    <source>
        <dbReference type="PROSITE" id="PS50097"/>
    </source>
</evidence>
<dbReference type="InterPro" id="IPR027356">
    <property type="entry name" value="NPH3_dom"/>
</dbReference>
<dbReference type="OrthoDB" id="624345at2759"/>
<dbReference type="Pfam" id="PF03000">
    <property type="entry name" value="NPH3"/>
    <property type="match status" value="1"/>
</dbReference>
<feature type="compositionally biased region" description="Polar residues" evidence="5">
    <location>
        <begin position="319"/>
        <end position="328"/>
    </location>
</feature>
<dbReference type="SMART" id="SM00225">
    <property type="entry name" value="BTB"/>
    <property type="match status" value="1"/>
</dbReference>
<feature type="region of interest" description="Disordered" evidence="5">
    <location>
        <begin position="198"/>
        <end position="241"/>
    </location>
</feature>
<comment type="caution">
    <text evidence="8">The sequence shown here is derived from an EMBL/GenBank/DDBJ whole genome shotgun (WGS) entry which is preliminary data.</text>
</comment>
<dbReference type="PROSITE" id="PS50097">
    <property type="entry name" value="BTB"/>
    <property type="match status" value="1"/>
</dbReference>
<evidence type="ECO:0000259" key="7">
    <source>
        <dbReference type="PROSITE" id="PS51649"/>
    </source>
</evidence>
<feature type="compositionally biased region" description="Acidic residues" evidence="5">
    <location>
        <begin position="73"/>
        <end position="91"/>
    </location>
</feature>
<dbReference type="AlphaFoldDB" id="A0A3S3LZD3"/>
<dbReference type="Proteomes" id="UP000283530">
    <property type="component" value="Unassembled WGS sequence"/>
</dbReference>
<dbReference type="UniPathway" id="UPA00143"/>
<keyword evidence="2" id="KW-0833">Ubl conjugation pathway</keyword>
<feature type="domain" description="BTB" evidence="6">
    <location>
        <begin position="23"/>
        <end position="122"/>
    </location>
</feature>
<feature type="coiled-coil region" evidence="4">
    <location>
        <begin position="590"/>
        <end position="617"/>
    </location>
</feature>
<feature type="compositionally biased region" description="Low complexity" evidence="5">
    <location>
        <begin position="559"/>
        <end position="578"/>
    </location>
</feature>
<feature type="region of interest" description="Disordered" evidence="5">
    <location>
        <begin position="660"/>
        <end position="682"/>
    </location>
</feature>
<evidence type="ECO:0000256" key="1">
    <source>
        <dbReference type="ARBA" id="ARBA00004906"/>
    </source>
</evidence>
<feature type="compositionally biased region" description="Basic and acidic residues" evidence="5">
    <location>
        <begin position="660"/>
        <end position="673"/>
    </location>
</feature>
<evidence type="ECO:0000313" key="8">
    <source>
        <dbReference type="EMBL" id="RWR74222.1"/>
    </source>
</evidence>
<comment type="similarity">
    <text evidence="3">Belongs to the NPH3 family.</text>
</comment>
<evidence type="ECO:0000256" key="4">
    <source>
        <dbReference type="SAM" id="Coils"/>
    </source>
</evidence>
<keyword evidence="4" id="KW-0175">Coiled coil</keyword>
<organism evidence="8 9">
    <name type="scientific">Cinnamomum micranthum f. kanehirae</name>
    <dbReference type="NCBI Taxonomy" id="337451"/>
    <lineage>
        <taxon>Eukaryota</taxon>
        <taxon>Viridiplantae</taxon>
        <taxon>Streptophyta</taxon>
        <taxon>Embryophyta</taxon>
        <taxon>Tracheophyta</taxon>
        <taxon>Spermatophyta</taxon>
        <taxon>Magnoliopsida</taxon>
        <taxon>Magnoliidae</taxon>
        <taxon>Laurales</taxon>
        <taxon>Lauraceae</taxon>
        <taxon>Cinnamomum</taxon>
    </lineage>
</organism>
<evidence type="ECO:0000256" key="3">
    <source>
        <dbReference type="PROSITE-ProRule" id="PRU00982"/>
    </source>
</evidence>
<gene>
    <name evidence="8" type="ORF">CKAN_00254200</name>
</gene>
<dbReference type="InterPro" id="IPR000210">
    <property type="entry name" value="BTB/POZ_dom"/>
</dbReference>
<feature type="region of interest" description="Disordered" evidence="5">
    <location>
        <begin position="294"/>
        <end position="339"/>
    </location>
</feature>
<evidence type="ECO:0000256" key="5">
    <source>
        <dbReference type="SAM" id="MobiDB-lite"/>
    </source>
</evidence>
<feature type="domain" description="NPH3" evidence="7">
    <location>
        <begin position="248"/>
        <end position="538"/>
    </location>
</feature>
<dbReference type="InterPro" id="IPR043454">
    <property type="entry name" value="NPH3/RPT2-like"/>
</dbReference>
<proteinExistence type="inferred from homology"/>
<keyword evidence="9" id="KW-1185">Reference proteome</keyword>
<evidence type="ECO:0000313" key="9">
    <source>
        <dbReference type="Proteomes" id="UP000283530"/>
    </source>
</evidence>
<comment type="pathway">
    <text evidence="1">Protein modification; protein ubiquitination.</text>
</comment>
<feature type="region of interest" description="Disordered" evidence="5">
    <location>
        <begin position="52"/>
        <end position="92"/>
    </location>
</feature>
<accession>A0A3S3LZD3</accession>
<dbReference type="PROSITE" id="PS51649">
    <property type="entry name" value="NPH3"/>
    <property type="match status" value="1"/>
</dbReference>
<sequence>MATETKFSTSKGQAWFCTTGLPSDIVVEVDDMSFHLHKFPLMSRSKRLHTLIAEQEANPRRRGRRRSSASEAEAGEGIEEEEEEVEEDEEQCQISLPEFPGGSETFESAAKFCYGVKIELTAANVAPLRCAGEYLEMTEEFAEDNLISKTERFLTQFVLRNIKESIKTLKSCESLVPMAETLAIPQRCIESIAARASSSDPSSLFGWPVSEGDPKSKDPNLWNGIDAGTRRRSHPDRPPAAASAAAAGSWFDDLTVLSLPIYKRLISAMRERDLSSEIVESALIAYAKKTIPGLSRSSRKQPSSSMASESEQREMLETVITNLPSKPSTRPPSEASRTRKTTTRFLFGLLRTANILRASEACRAELERRIAAQLEEATLDDLLLPSYSYLIETLYDVDCVERILAYFLERLEEERSAVAAAEEADGGRSPAINPVMLVGKLIDGYLAEIASDSNLSVERFYDLAVALPDHARLFDDGLYRAVDVYLKAHPWISEEDRDKLCGLMDCQKLTLEACTHAAQNERLPLRAVVQVLFFEQLQLRHAIAGSILSSSAAPPPPASSSRSSQMDDAASASAQPALEGDTWRTAVRENQVLRLDMDSMRSRVHELERECSTMRKAIEKIDGSAVGSGGGGGGWSSFTKKFGCKFKTQVCDSHERTVVEAKKVRQKPQRQEQEIQQQQESL</sequence>
<name>A0A3S3LZD3_9MAGN</name>
<protein>
    <submittedName>
        <fullName evidence="8">BTB/POZ domain-containing-like protein</fullName>
    </submittedName>
</protein>
<dbReference type="Gene3D" id="3.30.710.10">
    <property type="entry name" value="Potassium Channel Kv1.1, Chain A"/>
    <property type="match status" value="1"/>
</dbReference>
<dbReference type="InterPro" id="IPR011333">
    <property type="entry name" value="SKP1/BTB/POZ_sf"/>
</dbReference>
<dbReference type="PANTHER" id="PTHR32370">
    <property type="entry name" value="OS12G0117600 PROTEIN"/>
    <property type="match status" value="1"/>
</dbReference>
<evidence type="ECO:0000256" key="2">
    <source>
        <dbReference type="ARBA" id="ARBA00022786"/>
    </source>
</evidence>